<dbReference type="EMBL" id="JAAZWO010000021">
    <property type="protein sequence ID" value="MBC2399050.1"/>
    <property type="molecule type" value="Genomic_DNA"/>
</dbReference>
<evidence type="ECO:0000256" key="1">
    <source>
        <dbReference type="SAM" id="Phobius"/>
    </source>
</evidence>
<gene>
    <name evidence="2" type="ORF">HGG79_14890</name>
</gene>
<feature type="transmembrane region" description="Helical" evidence="1">
    <location>
        <begin position="205"/>
        <end position="229"/>
    </location>
</feature>
<accession>A0A923EDY7</accession>
<feature type="transmembrane region" description="Helical" evidence="1">
    <location>
        <begin position="134"/>
        <end position="152"/>
    </location>
</feature>
<evidence type="ECO:0000313" key="2">
    <source>
        <dbReference type="EMBL" id="MBC2399050.1"/>
    </source>
</evidence>
<reference evidence="2 3" key="1">
    <citation type="submission" date="2020-04" db="EMBL/GenBank/DDBJ databases">
        <title>Genomic insights into acetone-butanol-ethanol (ABE) fermentation by sequencing solventogenic clostridia strains.</title>
        <authorList>
            <person name="Brown S."/>
        </authorList>
    </citation>
    <scope>NUCLEOTIDE SEQUENCE [LARGE SCALE GENOMIC DNA]</scope>
    <source>
        <strain evidence="2 3">DJ011</strain>
    </source>
</reference>
<evidence type="ECO:0000313" key="3">
    <source>
        <dbReference type="Proteomes" id="UP000563151"/>
    </source>
</evidence>
<feature type="transmembrane region" description="Helical" evidence="1">
    <location>
        <begin position="164"/>
        <end position="185"/>
    </location>
</feature>
<keyword evidence="1" id="KW-1133">Transmembrane helix</keyword>
<name>A0A923EDY7_CLOTT</name>
<dbReference type="Proteomes" id="UP000563151">
    <property type="component" value="Unassembled WGS sequence"/>
</dbReference>
<keyword evidence="1" id="KW-0812">Transmembrane</keyword>
<feature type="transmembrane region" description="Helical" evidence="1">
    <location>
        <begin position="96"/>
        <end position="122"/>
    </location>
</feature>
<keyword evidence="1" id="KW-0472">Membrane</keyword>
<keyword evidence="3" id="KW-1185">Reference proteome</keyword>
<dbReference type="AlphaFoldDB" id="A0A923EDY7"/>
<comment type="caution">
    <text evidence="2">The sequence shown here is derived from an EMBL/GenBank/DDBJ whole genome shotgun (WGS) entry which is preliminary data.</text>
</comment>
<feature type="transmembrane region" description="Helical" evidence="1">
    <location>
        <begin position="20"/>
        <end position="42"/>
    </location>
</feature>
<sequence length="234" mass="27142">MTKLIKYELKSIILSKKYFYINLLLIISVLKDLNTLLGSWNLHAAVSPWTYADFIVRQNSLLITFIVLLGLNVFSNNENRVKNIMFSTTFSEKGYYFLKQISIFISICISIIILIALSFIWYAYYLRFYDFNKFLYPTVILVFPALLLILGLSMNIGRASEKLLNLFIPIVFLGTSLNLNLPQWLDIAGNNTIRYLLFASNEDFILPWDFLFSRIFMTVLGMVLIIFACRKSKA</sequence>
<proteinExistence type="predicted"/>
<dbReference type="RefSeq" id="WP_035150215.1">
    <property type="nucleotide sequence ID" value="NZ_JAAZWO010000021.1"/>
</dbReference>
<organism evidence="2 3">
    <name type="scientific">Clostridium tetanomorphum</name>
    <dbReference type="NCBI Taxonomy" id="1553"/>
    <lineage>
        <taxon>Bacteria</taxon>
        <taxon>Bacillati</taxon>
        <taxon>Bacillota</taxon>
        <taxon>Clostridia</taxon>
        <taxon>Eubacteriales</taxon>
        <taxon>Clostridiaceae</taxon>
        <taxon>Clostridium</taxon>
    </lineage>
</organism>
<feature type="transmembrane region" description="Helical" evidence="1">
    <location>
        <begin position="54"/>
        <end position="75"/>
    </location>
</feature>
<protein>
    <submittedName>
        <fullName evidence="2">Uncharacterized protein</fullName>
    </submittedName>
</protein>